<dbReference type="PANTHER" id="PTHR45527">
    <property type="entry name" value="NONRIBOSOMAL PEPTIDE SYNTHETASE"/>
    <property type="match status" value="1"/>
</dbReference>
<feature type="compositionally biased region" description="Low complexity" evidence="1">
    <location>
        <begin position="493"/>
        <end position="504"/>
    </location>
</feature>
<dbReference type="GO" id="GO:0003824">
    <property type="term" value="F:catalytic activity"/>
    <property type="evidence" value="ECO:0007669"/>
    <property type="project" value="InterPro"/>
</dbReference>
<evidence type="ECO:0000313" key="4">
    <source>
        <dbReference type="Proteomes" id="UP000253742"/>
    </source>
</evidence>
<dbReference type="OrthoDB" id="4335331at2"/>
<dbReference type="GO" id="GO:0005737">
    <property type="term" value="C:cytoplasm"/>
    <property type="evidence" value="ECO:0007669"/>
    <property type="project" value="TreeGrafter"/>
</dbReference>
<dbReference type="GO" id="GO:0043041">
    <property type="term" value="P:amino acid activation for nonribosomal peptide biosynthetic process"/>
    <property type="evidence" value="ECO:0007669"/>
    <property type="project" value="TreeGrafter"/>
</dbReference>
<dbReference type="PANTHER" id="PTHR45527:SF1">
    <property type="entry name" value="FATTY ACID SYNTHASE"/>
    <property type="match status" value="1"/>
</dbReference>
<dbReference type="GO" id="GO:0044550">
    <property type="term" value="P:secondary metabolite biosynthetic process"/>
    <property type="evidence" value="ECO:0007669"/>
    <property type="project" value="TreeGrafter"/>
</dbReference>
<evidence type="ECO:0000259" key="2">
    <source>
        <dbReference type="Pfam" id="PF00668"/>
    </source>
</evidence>
<dbReference type="InterPro" id="IPR001242">
    <property type="entry name" value="Condensation_dom"/>
</dbReference>
<dbReference type="InterPro" id="IPR023213">
    <property type="entry name" value="CAT-like_dom_sf"/>
</dbReference>
<dbReference type="RefSeq" id="WP_114533183.1">
    <property type="nucleotide sequence ID" value="NZ_QQBH01000041.1"/>
</dbReference>
<dbReference type="Gene3D" id="3.30.559.30">
    <property type="entry name" value="Nonribosomal peptide synthetase, condensation domain"/>
    <property type="match status" value="1"/>
</dbReference>
<reference evidence="3 4" key="1">
    <citation type="submission" date="2018-07" db="EMBL/GenBank/DDBJ databases">
        <title>Genome guided investigation of antibiotics producing actinomycetales strain isolated from a Macau mangrove ecosystem.</title>
        <authorList>
            <person name="Hu D."/>
        </authorList>
    </citation>
    <scope>NUCLEOTIDE SEQUENCE [LARGE SCALE GENOMIC DNA]</scope>
    <source>
        <strain evidence="3 4">2297</strain>
    </source>
</reference>
<feature type="compositionally biased region" description="Low complexity" evidence="1">
    <location>
        <begin position="13"/>
        <end position="28"/>
    </location>
</feature>
<evidence type="ECO:0000256" key="1">
    <source>
        <dbReference type="SAM" id="MobiDB-lite"/>
    </source>
</evidence>
<feature type="domain" description="Condensation" evidence="2">
    <location>
        <begin position="41"/>
        <end position="428"/>
    </location>
</feature>
<dbReference type="EMBL" id="QQBH01000041">
    <property type="protein sequence ID" value="RDD84454.1"/>
    <property type="molecule type" value="Genomic_DNA"/>
</dbReference>
<feature type="region of interest" description="Disordered" evidence="1">
    <location>
        <begin position="481"/>
        <end position="504"/>
    </location>
</feature>
<sequence>PDTASAARTPHADTPGPDTPRPGTSTPRTHPDPPQLPPSAATVPLTPHQHTLLQDALAHPDPGRHVEQLHWRWRGPLDTDRFTAAWQSVTDRETVLRAAFDRHAPRLLLHEHTTVDVVRHPAGSVGFGHLSARDHTRGFDLHRPPLLRLNLLDEQTPPGSGPRVRILLTFQSLVLDVWSVSLLLQEFYRAYLAGGRLPGGERRPDIRDYARWLARQDTAPARDFWSRTPPPGTAPALPAAPGPATGLSGTGRAEARLGAAHTDRLRAWAASCAATETGALHTAWALLLYRAAAATGPATVGFNVTVPGRGIALDSVERLPGLLTNTLPLTVRVDPAASVTRLLAQLRDTALDIASYEWVSLAQAHRWSGRRPPQEPAQSVLVCENRRHGGDGLRRSLAAQGITVSPPRPAAARTLFPVTLSAHRDTDDGLVLTAVHDRARLADTDAAHLVTQCARLLRELPGLRGGLASVTDALAALAGEPQVRMARPPSAATGPEPTSGEPPP</sequence>
<dbReference type="Pfam" id="PF00668">
    <property type="entry name" value="Condensation"/>
    <property type="match status" value="1"/>
</dbReference>
<dbReference type="GO" id="GO:0008610">
    <property type="term" value="P:lipid biosynthetic process"/>
    <property type="evidence" value="ECO:0007669"/>
    <property type="project" value="UniProtKB-ARBA"/>
</dbReference>
<protein>
    <recommendedName>
        <fullName evidence="2">Condensation domain-containing protein</fullName>
    </recommendedName>
</protein>
<gene>
    <name evidence="3" type="ORF">DVZ84_34895</name>
</gene>
<accession>A0A369UUM4</accession>
<dbReference type="SUPFAM" id="SSF52777">
    <property type="entry name" value="CoA-dependent acyltransferases"/>
    <property type="match status" value="2"/>
</dbReference>
<feature type="region of interest" description="Disordered" evidence="1">
    <location>
        <begin position="221"/>
        <end position="250"/>
    </location>
</feature>
<name>A0A369UUM4_9ACTN</name>
<dbReference type="Proteomes" id="UP000253742">
    <property type="component" value="Unassembled WGS sequence"/>
</dbReference>
<proteinExistence type="predicted"/>
<feature type="non-terminal residue" evidence="3">
    <location>
        <position position="1"/>
    </location>
</feature>
<dbReference type="Gene3D" id="3.30.559.10">
    <property type="entry name" value="Chloramphenicol acetyltransferase-like domain"/>
    <property type="match status" value="1"/>
</dbReference>
<dbReference type="AlphaFoldDB" id="A0A369UUM4"/>
<organism evidence="3 4">
    <name type="scientific">Streptomyces parvulus</name>
    <dbReference type="NCBI Taxonomy" id="146923"/>
    <lineage>
        <taxon>Bacteria</taxon>
        <taxon>Bacillati</taxon>
        <taxon>Actinomycetota</taxon>
        <taxon>Actinomycetes</taxon>
        <taxon>Kitasatosporales</taxon>
        <taxon>Streptomycetaceae</taxon>
        <taxon>Streptomyces</taxon>
    </lineage>
</organism>
<evidence type="ECO:0000313" key="3">
    <source>
        <dbReference type="EMBL" id="RDD84454.1"/>
    </source>
</evidence>
<feature type="region of interest" description="Disordered" evidence="1">
    <location>
        <begin position="1"/>
        <end position="44"/>
    </location>
</feature>
<feature type="compositionally biased region" description="Pro residues" evidence="1">
    <location>
        <begin position="228"/>
        <end position="241"/>
    </location>
</feature>
<dbReference type="GO" id="GO:0031177">
    <property type="term" value="F:phosphopantetheine binding"/>
    <property type="evidence" value="ECO:0007669"/>
    <property type="project" value="TreeGrafter"/>
</dbReference>
<comment type="caution">
    <text evidence="3">The sequence shown here is derived from an EMBL/GenBank/DDBJ whole genome shotgun (WGS) entry which is preliminary data.</text>
</comment>